<dbReference type="RefSeq" id="WP_169226917.1">
    <property type="nucleotide sequence ID" value="NZ_JABBGC010000002.1"/>
</dbReference>
<organism evidence="1 2">
    <name type="scientific">Chitinophaga fulva</name>
    <dbReference type="NCBI Taxonomy" id="2728842"/>
    <lineage>
        <taxon>Bacteria</taxon>
        <taxon>Pseudomonadati</taxon>
        <taxon>Bacteroidota</taxon>
        <taxon>Chitinophagia</taxon>
        <taxon>Chitinophagales</taxon>
        <taxon>Chitinophagaceae</taxon>
        <taxon>Chitinophaga</taxon>
    </lineage>
</organism>
<keyword evidence="2" id="KW-1185">Reference proteome</keyword>
<sequence length="56" mass="6248">MKAKKKLQGAVVLGVNVEVDKSLDKLSGKILFPGRLVHASQPILRHKFPYIHNITL</sequence>
<reference evidence="1 2" key="1">
    <citation type="submission" date="2020-04" db="EMBL/GenBank/DDBJ databases">
        <title>Chitinophaga sp. G-6-1-13 sp. nov., isolated from soil.</title>
        <authorList>
            <person name="Dahal R.H."/>
            <person name="Chaudhary D.K."/>
        </authorList>
    </citation>
    <scope>NUCLEOTIDE SEQUENCE [LARGE SCALE GENOMIC DNA]</scope>
    <source>
        <strain evidence="1 2">G-6-1-13</strain>
    </source>
</reference>
<evidence type="ECO:0000313" key="1">
    <source>
        <dbReference type="EMBL" id="NML39862.1"/>
    </source>
</evidence>
<comment type="caution">
    <text evidence="1">The sequence shown here is derived from an EMBL/GenBank/DDBJ whole genome shotgun (WGS) entry which is preliminary data.</text>
</comment>
<gene>
    <name evidence="1" type="ORF">HHL17_21865</name>
</gene>
<proteinExistence type="predicted"/>
<accession>A0A848GRY7</accession>
<dbReference type="Proteomes" id="UP000583266">
    <property type="component" value="Unassembled WGS sequence"/>
</dbReference>
<name>A0A848GRY7_9BACT</name>
<dbReference type="AlphaFoldDB" id="A0A848GRY7"/>
<evidence type="ECO:0000313" key="2">
    <source>
        <dbReference type="Proteomes" id="UP000583266"/>
    </source>
</evidence>
<protein>
    <submittedName>
        <fullName evidence="1">Uncharacterized protein</fullName>
    </submittedName>
</protein>
<dbReference type="EMBL" id="JABBGC010000002">
    <property type="protein sequence ID" value="NML39862.1"/>
    <property type="molecule type" value="Genomic_DNA"/>
</dbReference>